<gene>
    <name evidence="6" type="ORF">QF092_03845</name>
</gene>
<dbReference type="InterPro" id="IPR036390">
    <property type="entry name" value="WH_DNA-bd_sf"/>
</dbReference>
<feature type="domain" description="HTH lysR-type" evidence="5">
    <location>
        <begin position="4"/>
        <end position="62"/>
    </location>
</feature>
<accession>A0ABY8Q9R4</accession>
<evidence type="ECO:0000256" key="4">
    <source>
        <dbReference type="ARBA" id="ARBA00023163"/>
    </source>
</evidence>
<organism evidence="6 7">
    <name type="scientific">Fuscovulum ytuae</name>
    <dbReference type="NCBI Taxonomy" id="3042299"/>
    <lineage>
        <taxon>Bacteria</taxon>
        <taxon>Pseudomonadati</taxon>
        <taxon>Pseudomonadota</taxon>
        <taxon>Alphaproteobacteria</taxon>
        <taxon>Rhodobacterales</taxon>
        <taxon>Paracoccaceae</taxon>
        <taxon>Fuscovulum</taxon>
    </lineage>
</organism>
<dbReference type="PRINTS" id="PR00039">
    <property type="entry name" value="HTHLYSR"/>
</dbReference>
<sequence length="305" mass="32315">MLNVTLRQIEYATATARFGGVTAAAEALNVSQPALSVALAQLEQTLGQPLFLRRPGGRITPTAFGRGWLDEAQAQLDALTRLMAGETPAAPVRLACFEDLAATHLAPLLRFLATQEPDIAIAPEILPFEAISDGLRRGRIDLALTWDLGLDSSAERQVLQQIAPHAVAAPEHPLVAQARRGLTLAMLSAHPLILADQGPSLAHMRALFAARDLPFTVAHRIATLDLMRSFAANGFGVGLSYSRPAGRRSHDGARLVTLPILDAGSEPIILARTAGNPLPPPADRIAAAIPAFFTPTPDAEQDGDA</sequence>
<keyword evidence="3" id="KW-0238">DNA-binding</keyword>
<evidence type="ECO:0000256" key="2">
    <source>
        <dbReference type="ARBA" id="ARBA00023015"/>
    </source>
</evidence>
<keyword evidence="2" id="KW-0805">Transcription regulation</keyword>
<dbReference type="PANTHER" id="PTHR30346:SF0">
    <property type="entry name" value="HCA OPERON TRANSCRIPTIONAL ACTIVATOR HCAR"/>
    <property type="match status" value="1"/>
</dbReference>
<dbReference type="InterPro" id="IPR000847">
    <property type="entry name" value="LysR_HTH_N"/>
</dbReference>
<dbReference type="InterPro" id="IPR036388">
    <property type="entry name" value="WH-like_DNA-bd_sf"/>
</dbReference>
<evidence type="ECO:0000256" key="1">
    <source>
        <dbReference type="ARBA" id="ARBA00009437"/>
    </source>
</evidence>
<dbReference type="Pfam" id="PF03466">
    <property type="entry name" value="LysR_substrate"/>
    <property type="match status" value="1"/>
</dbReference>
<keyword evidence="4" id="KW-0804">Transcription</keyword>
<comment type="similarity">
    <text evidence="1">Belongs to the LysR transcriptional regulatory family.</text>
</comment>
<evidence type="ECO:0000313" key="6">
    <source>
        <dbReference type="EMBL" id="WGV16952.1"/>
    </source>
</evidence>
<dbReference type="SUPFAM" id="SSF53850">
    <property type="entry name" value="Periplasmic binding protein-like II"/>
    <property type="match status" value="1"/>
</dbReference>
<name>A0ABY8Q9R4_9RHOB</name>
<dbReference type="Pfam" id="PF00126">
    <property type="entry name" value="HTH_1"/>
    <property type="match status" value="1"/>
</dbReference>
<evidence type="ECO:0000256" key="3">
    <source>
        <dbReference type="ARBA" id="ARBA00023125"/>
    </source>
</evidence>
<dbReference type="Gene3D" id="3.40.190.10">
    <property type="entry name" value="Periplasmic binding protein-like II"/>
    <property type="match status" value="2"/>
</dbReference>
<reference evidence="6 7" key="1">
    <citation type="submission" date="2023-04" db="EMBL/GenBank/DDBJ databases">
        <title>YMD61, complete Genome.</title>
        <authorList>
            <person name="Zhang J."/>
        </authorList>
    </citation>
    <scope>NUCLEOTIDE SEQUENCE [LARGE SCALE GENOMIC DNA]</scope>
    <source>
        <strain evidence="6 7">YMD61</strain>
    </source>
</reference>
<keyword evidence="7" id="KW-1185">Reference proteome</keyword>
<dbReference type="EMBL" id="CP124535">
    <property type="protein sequence ID" value="WGV16952.1"/>
    <property type="molecule type" value="Genomic_DNA"/>
</dbReference>
<evidence type="ECO:0000313" key="7">
    <source>
        <dbReference type="Proteomes" id="UP001230978"/>
    </source>
</evidence>
<dbReference type="Gene3D" id="1.10.10.10">
    <property type="entry name" value="Winged helix-like DNA-binding domain superfamily/Winged helix DNA-binding domain"/>
    <property type="match status" value="1"/>
</dbReference>
<dbReference type="InterPro" id="IPR005119">
    <property type="entry name" value="LysR_subst-bd"/>
</dbReference>
<dbReference type="PROSITE" id="PS50931">
    <property type="entry name" value="HTH_LYSR"/>
    <property type="match status" value="1"/>
</dbReference>
<dbReference type="SUPFAM" id="SSF46785">
    <property type="entry name" value="Winged helix' DNA-binding domain"/>
    <property type="match status" value="1"/>
</dbReference>
<protein>
    <submittedName>
        <fullName evidence="6">LysR family transcriptional regulator</fullName>
    </submittedName>
</protein>
<dbReference type="PANTHER" id="PTHR30346">
    <property type="entry name" value="TRANSCRIPTIONAL DUAL REGULATOR HCAR-RELATED"/>
    <property type="match status" value="1"/>
</dbReference>
<evidence type="ECO:0000259" key="5">
    <source>
        <dbReference type="PROSITE" id="PS50931"/>
    </source>
</evidence>
<dbReference type="RefSeq" id="WP_281467800.1">
    <property type="nucleotide sequence ID" value="NZ_CP124535.1"/>
</dbReference>
<dbReference type="Proteomes" id="UP001230978">
    <property type="component" value="Chromosome"/>
</dbReference>
<proteinExistence type="inferred from homology"/>